<comment type="caution">
    <text evidence="1">The sequence shown here is derived from an EMBL/GenBank/DDBJ whole genome shotgun (WGS) entry which is preliminary data.</text>
</comment>
<proteinExistence type="predicted"/>
<reference evidence="1" key="1">
    <citation type="submission" date="2024-03" db="EMBL/GenBank/DDBJ databases">
        <title>WGS assembly of Saponaria officinalis var. Norfolk2.</title>
        <authorList>
            <person name="Jenkins J."/>
            <person name="Shu S."/>
            <person name="Grimwood J."/>
            <person name="Barry K."/>
            <person name="Goodstein D."/>
            <person name="Schmutz J."/>
            <person name="Leebens-Mack J."/>
            <person name="Osbourn A."/>
        </authorList>
    </citation>
    <scope>NUCLEOTIDE SEQUENCE [LARGE SCALE GENOMIC DNA]</scope>
    <source>
        <strain evidence="1">JIC</strain>
    </source>
</reference>
<evidence type="ECO:0000313" key="2">
    <source>
        <dbReference type="Proteomes" id="UP001443914"/>
    </source>
</evidence>
<name>A0AAW1LIP6_SAPOF</name>
<organism evidence="1 2">
    <name type="scientific">Saponaria officinalis</name>
    <name type="common">Common soapwort</name>
    <name type="synonym">Lychnis saponaria</name>
    <dbReference type="NCBI Taxonomy" id="3572"/>
    <lineage>
        <taxon>Eukaryota</taxon>
        <taxon>Viridiplantae</taxon>
        <taxon>Streptophyta</taxon>
        <taxon>Embryophyta</taxon>
        <taxon>Tracheophyta</taxon>
        <taxon>Spermatophyta</taxon>
        <taxon>Magnoliopsida</taxon>
        <taxon>eudicotyledons</taxon>
        <taxon>Gunneridae</taxon>
        <taxon>Pentapetalae</taxon>
        <taxon>Caryophyllales</taxon>
        <taxon>Caryophyllaceae</taxon>
        <taxon>Caryophylleae</taxon>
        <taxon>Saponaria</taxon>
    </lineage>
</organism>
<keyword evidence="2" id="KW-1185">Reference proteome</keyword>
<dbReference type="EMBL" id="JBDFQZ010000004">
    <property type="protein sequence ID" value="KAK9734190.1"/>
    <property type="molecule type" value="Genomic_DNA"/>
</dbReference>
<dbReference type="AlphaFoldDB" id="A0AAW1LIP6"/>
<dbReference type="Proteomes" id="UP001443914">
    <property type="component" value="Unassembled WGS sequence"/>
</dbReference>
<evidence type="ECO:0000313" key="1">
    <source>
        <dbReference type="EMBL" id="KAK9734190.1"/>
    </source>
</evidence>
<protein>
    <submittedName>
        <fullName evidence="1">Uncharacterized protein</fullName>
    </submittedName>
</protein>
<gene>
    <name evidence="1" type="ORF">RND81_04G121600</name>
</gene>
<sequence length="169" mass="18581">MGIFKLKLQQFSNQPFLASNFRTHNLMKTKNSLSHLSFSDPNPDPSPMNENPIKVARSVVAAFLLNRFDSEPVFIPVHSEEMLAYLIRLHLISPFKREALLKAGGVNPDSDKDAIISALSSTLLSIEKDTCYFDDTGKPIVVGVNSDSDKDAMISALNSALISIEKDTG</sequence>
<accession>A0AAW1LIP6</accession>